<dbReference type="CDD" id="cd03255">
    <property type="entry name" value="ABC_MJ0796_LolCDE_FtsE"/>
    <property type="match status" value="1"/>
</dbReference>
<dbReference type="RefSeq" id="WP_244532419.1">
    <property type="nucleotide sequence ID" value="NZ_FOSN01000026.1"/>
</dbReference>
<dbReference type="GO" id="GO:0005886">
    <property type="term" value="C:plasma membrane"/>
    <property type="evidence" value="ECO:0007669"/>
    <property type="project" value="UniProtKB-SubCell"/>
</dbReference>
<keyword evidence="10 15" id="KW-0472">Membrane</keyword>
<dbReference type="InterPro" id="IPR003439">
    <property type="entry name" value="ABC_transporter-like_ATP-bd"/>
</dbReference>
<feature type="region of interest" description="Disordered" evidence="14">
    <location>
        <begin position="244"/>
        <end position="274"/>
    </location>
</feature>
<keyword evidence="7 17" id="KW-0067">ATP-binding</keyword>
<evidence type="ECO:0000256" key="11">
    <source>
        <dbReference type="ARBA" id="ARBA00023251"/>
    </source>
</evidence>
<dbReference type="EMBL" id="FOSN01000026">
    <property type="protein sequence ID" value="SFK82759.1"/>
    <property type="molecule type" value="Genomic_DNA"/>
</dbReference>
<feature type="transmembrane region" description="Helical" evidence="15">
    <location>
        <begin position="647"/>
        <end position="665"/>
    </location>
</feature>
<comment type="similarity">
    <text evidence="12">Belongs to the ABC transporter superfamily. Macrolide exporter (TC 3.A.1.122) family.</text>
</comment>
<sequence length="682" mass="72683">MTSSENRAPLFGVMLDMSEPLIRLRAVSRQYVSGDQETYALRDIDLDIRAGELVALMGASGSGKSTLLHILGCLDRPSAGTYRVGGEEASALGPVELAALRRDRFGFIFQSYHLLPQLSAFANVEIPAIYAGAGGLERKTRARELLKRLGLGARLDHRPSQLSGGQQQRVSIARALMNGGAIILADEPTGALDSRTGREVMEILIELNRLGHTLIIATHDAHGAAKTRRVIEIEDGLIVKDRKTEAADPPPPQEADAPPPAAVAPHASSRASSHDSPHAVAWVPRFIEAARMAWFALLAHRLRTGLTLLGIVIGVASVVMMAALGEGAKRSMEATLKSVPQNYVEIYPGKFFGDPDAANIHTLTGADADVLRRQSFIQSISPTLGASATLRLGALKAAATVTGVDESFFETSGYKLEMGPGFSREDIVSQRQVAVIDANVRKRFFPADNPIGKIIIVGRTPCFIVGVVAKNLAMESPGAGNRLVVYLPYTTVGARLAGRSYLDSIVLRFHPGVPIDAVAGGVSEILERRHHAKDVSIFNLEERVRAGRSFTNSMSFLLGAIGLISLIVGGIGVMNIMLVSVSERSREIGIRMAVGASRFDIQTQFLTEAVVVCLAGGAIGILVSYGLAHAASSVVPQDWQVILSVDALGLAVASSLLTGIVFGYIPARNAARLDPVEALSRD</sequence>
<dbReference type="GO" id="GO:0046677">
    <property type="term" value="P:response to antibiotic"/>
    <property type="evidence" value="ECO:0007669"/>
    <property type="project" value="UniProtKB-KW"/>
</dbReference>
<protein>
    <recommendedName>
        <fullName evidence="13">Pyoverdine export ATP-binding/permease protein PvdT</fullName>
    </recommendedName>
</protein>
<evidence type="ECO:0000259" key="16">
    <source>
        <dbReference type="PROSITE" id="PS50893"/>
    </source>
</evidence>
<name>A0A1I4CR54_9HYPH</name>
<feature type="transmembrane region" description="Helical" evidence="15">
    <location>
        <begin position="605"/>
        <end position="627"/>
    </location>
</feature>
<dbReference type="STRING" id="1612308.SAMN05444581_12617"/>
<keyword evidence="5 15" id="KW-0812">Transmembrane</keyword>
<evidence type="ECO:0000256" key="2">
    <source>
        <dbReference type="ARBA" id="ARBA00022448"/>
    </source>
</evidence>
<keyword evidence="6" id="KW-0547">Nucleotide-binding</keyword>
<feature type="transmembrane region" description="Helical" evidence="15">
    <location>
        <begin position="306"/>
        <end position="325"/>
    </location>
</feature>
<dbReference type="SMART" id="SM00382">
    <property type="entry name" value="AAA"/>
    <property type="match status" value="1"/>
</dbReference>
<evidence type="ECO:0000256" key="8">
    <source>
        <dbReference type="ARBA" id="ARBA00022967"/>
    </source>
</evidence>
<dbReference type="PANTHER" id="PTHR30572">
    <property type="entry name" value="MEMBRANE COMPONENT OF TRANSPORTER-RELATED"/>
    <property type="match status" value="1"/>
</dbReference>
<evidence type="ECO:0000313" key="17">
    <source>
        <dbReference type="EMBL" id="SFK82759.1"/>
    </source>
</evidence>
<gene>
    <name evidence="17" type="ORF">SAMN05444581_12617</name>
</gene>
<dbReference type="InterPro" id="IPR025857">
    <property type="entry name" value="MacB_PCD"/>
</dbReference>
<keyword evidence="9 15" id="KW-1133">Transmembrane helix</keyword>
<feature type="compositionally biased region" description="Pro residues" evidence="14">
    <location>
        <begin position="248"/>
        <end position="262"/>
    </location>
</feature>
<reference evidence="17 18" key="1">
    <citation type="submission" date="2016-10" db="EMBL/GenBank/DDBJ databases">
        <authorList>
            <person name="de Groot N.N."/>
        </authorList>
    </citation>
    <scope>NUCLEOTIDE SEQUENCE [LARGE SCALE GENOMIC DNA]</scope>
    <source>
        <strain evidence="17 18">NE2</strain>
    </source>
</reference>
<feature type="domain" description="ABC transporter" evidence="16">
    <location>
        <begin position="22"/>
        <end position="260"/>
    </location>
</feature>
<evidence type="ECO:0000313" key="18">
    <source>
        <dbReference type="Proteomes" id="UP000198755"/>
    </source>
</evidence>
<dbReference type="InterPro" id="IPR003593">
    <property type="entry name" value="AAA+_ATPase"/>
</dbReference>
<evidence type="ECO:0000256" key="15">
    <source>
        <dbReference type="SAM" id="Phobius"/>
    </source>
</evidence>
<dbReference type="InterPro" id="IPR017871">
    <property type="entry name" value="ABC_transporter-like_CS"/>
</dbReference>
<dbReference type="Pfam" id="PF02687">
    <property type="entry name" value="FtsX"/>
    <property type="match status" value="1"/>
</dbReference>
<keyword evidence="8" id="KW-1278">Translocase</keyword>
<comment type="subcellular location">
    <subcellularLocation>
        <location evidence="1">Cell inner membrane</location>
        <topology evidence="1">Multi-pass membrane protein</topology>
    </subcellularLocation>
</comment>
<keyword evidence="4" id="KW-0997">Cell inner membrane</keyword>
<dbReference type="InterPro" id="IPR017911">
    <property type="entry name" value="MacB-like_ATP-bd"/>
</dbReference>
<evidence type="ECO:0000256" key="10">
    <source>
        <dbReference type="ARBA" id="ARBA00023136"/>
    </source>
</evidence>
<dbReference type="GO" id="GO:0016887">
    <property type="term" value="F:ATP hydrolysis activity"/>
    <property type="evidence" value="ECO:0007669"/>
    <property type="project" value="InterPro"/>
</dbReference>
<organism evidence="17 18">
    <name type="scientific">Methylocapsa palsarum</name>
    <dbReference type="NCBI Taxonomy" id="1612308"/>
    <lineage>
        <taxon>Bacteria</taxon>
        <taxon>Pseudomonadati</taxon>
        <taxon>Pseudomonadota</taxon>
        <taxon>Alphaproteobacteria</taxon>
        <taxon>Hyphomicrobiales</taxon>
        <taxon>Beijerinckiaceae</taxon>
        <taxon>Methylocapsa</taxon>
    </lineage>
</organism>
<evidence type="ECO:0000256" key="5">
    <source>
        <dbReference type="ARBA" id="ARBA00022692"/>
    </source>
</evidence>
<evidence type="ECO:0000256" key="6">
    <source>
        <dbReference type="ARBA" id="ARBA00022741"/>
    </source>
</evidence>
<evidence type="ECO:0000256" key="1">
    <source>
        <dbReference type="ARBA" id="ARBA00004429"/>
    </source>
</evidence>
<dbReference type="PROSITE" id="PS50893">
    <property type="entry name" value="ABC_TRANSPORTER_2"/>
    <property type="match status" value="1"/>
</dbReference>
<evidence type="ECO:0000256" key="4">
    <source>
        <dbReference type="ARBA" id="ARBA00022519"/>
    </source>
</evidence>
<accession>A0A1I4CR54</accession>
<dbReference type="PANTHER" id="PTHR30572:SF14">
    <property type="entry name" value="MACROLIDE EXPORT ATP-BINDING_PERMEASE PROTEIN MACB"/>
    <property type="match status" value="1"/>
</dbReference>
<dbReference type="GO" id="GO:0098796">
    <property type="term" value="C:membrane protein complex"/>
    <property type="evidence" value="ECO:0007669"/>
    <property type="project" value="UniProtKB-ARBA"/>
</dbReference>
<keyword evidence="11" id="KW-0046">Antibiotic resistance</keyword>
<evidence type="ECO:0000256" key="12">
    <source>
        <dbReference type="ARBA" id="ARBA00038388"/>
    </source>
</evidence>
<keyword evidence="2" id="KW-0813">Transport</keyword>
<dbReference type="InterPro" id="IPR003838">
    <property type="entry name" value="ABC3_permease_C"/>
</dbReference>
<dbReference type="Pfam" id="PF12704">
    <property type="entry name" value="MacB_PCD"/>
    <property type="match status" value="1"/>
</dbReference>
<dbReference type="SUPFAM" id="SSF52540">
    <property type="entry name" value="P-loop containing nucleoside triphosphate hydrolases"/>
    <property type="match status" value="1"/>
</dbReference>
<dbReference type="AlphaFoldDB" id="A0A1I4CR54"/>
<evidence type="ECO:0000256" key="7">
    <source>
        <dbReference type="ARBA" id="ARBA00022840"/>
    </source>
</evidence>
<dbReference type="InterPro" id="IPR027417">
    <property type="entry name" value="P-loop_NTPase"/>
</dbReference>
<dbReference type="InterPro" id="IPR050250">
    <property type="entry name" value="Macrolide_Exporter_MacB"/>
</dbReference>
<evidence type="ECO:0000256" key="9">
    <source>
        <dbReference type="ARBA" id="ARBA00022989"/>
    </source>
</evidence>
<dbReference type="Proteomes" id="UP000198755">
    <property type="component" value="Unassembled WGS sequence"/>
</dbReference>
<proteinExistence type="inferred from homology"/>
<dbReference type="Pfam" id="PF00005">
    <property type="entry name" value="ABC_tran"/>
    <property type="match status" value="1"/>
</dbReference>
<dbReference type="FunFam" id="3.40.50.300:FF:000032">
    <property type="entry name" value="Export ABC transporter ATP-binding protein"/>
    <property type="match status" value="1"/>
</dbReference>
<evidence type="ECO:0000256" key="14">
    <source>
        <dbReference type="SAM" id="MobiDB-lite"/>
    </source>
</evidence>
<evidence type="ECO:0000256" key="3">
    <source>
        <dbReference type="ARBA" id="ARBA00022475"/>
    </source>
</evidence>
<dbReference type="GO" id="GO:0022857">
    <property type="term" value="F:transmembrane transporter activity"/>
    <property type="evidence" value="ECO:0007669"/>
    <property type="project" value="UniProtKB-ARBA"/>
</dbReference>
<keyword evidence="3" id="KW-1003">Cell membrane</keyword>
<keyword evidence="18" id="KW-1185">Reference proteome</keyword>
<feature type="transmembrane region" description="Helical" evidence="15">
    <location>
        <begin position="556"/>
        <end position="581"/>
    </location>
</feature>
<evidence type="ECO:0000256" key="13">
    <source>
        <dbReference type="ARBA" id="ARBA00041199"/>
    </source>
</evidence>
<dbReference type="Gene3D" id="3.40.50.300">
    <property type="entry name" value="P-loop containing nucleotide triphosphate hydrolases"/>
    <property type="match status" value="1"/>
</dbReference>
<dbReference type="PROSITE" id="PS00211">
    <property type="entry name" value="ABC_TRANSPORTER_1"/>
    <property type="match status" value="1"/>
</dbReference>
<dbReference type="GO" id="GO:0005524">
    <property type="term" value="F:ATP binding"/>
    <property type="evidence" value="ECO:0007669"/>
    <property type="project" value="UniProtKB-KW"/>
</dbReference>